<name>A0A451DJ77_9GAMM</name>
<protein>
    <submittedName>
        <fullName evidence="9">Metalloprotease TldD</fullName>
        <ecNumber evidence="9">3.4.-.-</ecNumber>
    </submittedName>
</protein>
<dbReference type="EC" id="3.4.-.-" evidence="9"/>
<dbReference type="Gene3D" id="3.30.2290.10">
    <property type="entry name" value="PmbA/TldD superfamily"/>
    <property type="match status" value="1"/>
</dbReference>
<dbReference type="NCBIfam" id="NF008006">
    <property type="entry name" value="PRK10735.1"/>
    <property type="match status" value="1"/>
</dbReference>
<dbReference type="InterPro" id="IPR035068">
    <property type="entry name" value="TldD/PmbA_N"/>
</dbReference>
<dbReference type="InterPro" id="IPR051463">
    <property type="entry name" value="Peptidase_U62_metallo"/>
</dbReference>
<feature type="domain" description="Metalloprotease TldD/E C-terminal" evidence="7">
    <location>
        <begin position="246"/>
        <end position="479"/>
    </location>
</feature>
<keyword evidence="5 9" id="KW-0482">Metalloprotease</keyword>
<evidence type="ECO:0000256" key="4">
    <source>
        <dbReference type="ARBA" id="ARBA00022801"/>
    </source>
</evidence>
<comment type="similarity">
    <text evidence="2">Belongs to the peptidase U62 family.</text>
</comment>
<evidence type="ECO:0000256" key="2">
    <source>
        <dbReference type="ARBA" id="ARBA00005836"/>
    </source>
</evidence>
<dbReference type="InterPro" id="IPR025502">
    <property type="entry name" value="TldD"/>
</dbReference>
<keyword evidence="3 9" id="KW-0645">Protease</keyword>
<evidence type="ECO:0000313" key="9">
    <source>
        <dbReference type="EMBL" id="VFP86768.1"/>
    </source>
</evidence>
<feature type="domain" description="Metalloprotease TldD/E central" evidence="8">
    <location>
        <begin position="125"/>
        <end position="238"/>
    </location>
</feature>
<dbReference type="GO" id="GO:0006508">
    <property type="term" value="P:proteolysis"/>
    <property type="evidence" value="ECO:0007669"/>
    <property type="project" value="UniProtKB-KW"/>
</dbReference>
<evidence type="ECO:0000259" key="7">
    <source>
        <dbReference type="Pfam" id="PF19289"/>
    </source>
</evidence>
<dbReference type="PANTHER" id="PTHR30624">
    <property type="entry name" value="UNCHARACTERIZED PROTEIN TLDD AND PMBA"/>
    <property type="match status" value="1"/>
</dbReference>
<dbReference type="InterPro" id="IPR002510">
    <property type="entry name" value="Metalloprtase-TldD/E_N"/>
</dbReference>
<dbReference type="KEGG" id="ehd:ERCIPSTX3056_200"/>
<proteinExistence type="inferred from homology"/>
<evidence type="ECO:0000256" key="1">
    <source>
        <dbReference type="ARBA" id="ARBA00002796"/>
    </source>
</evidence>
<evidence type="ECO:0000259" key="8">
    <source>
        <dbReference type="Pfam" id="PF19290"/>
    </source>
</evidence>
<evidence type="ECO:0000256" key="3">
    <source>
        <dbReference type="ARBA" id="ARBA00022670"/>
    </source>
</evidence>
<dbReference type="InterPro" id="IPR036059">
    <property type="entry name" value="TldD/PmbA_sf"/>
</dbReference>
<dbReference type="OrthoDB" id="9803213at2"/>
<dbReference type="PANTHER" id="PTHR30624:SF4">
    <property type="entry name" value="METALLOPROTEASE TLDD"/>
    <property type="match status" value="1"/>
</dbReference>
<dbReference type="PIRSF" id="PIRSF004919">
    <property type="entry name" value="TldD"/>
    <property type="match status" value="1"/>
</dbReference>
<evidence type="ECO:0000256" key="5">
    <source>
        <dbReference type="ARBA" id="ARBA00023049"/>
    </source>
</evidence>
<dbReference type="AlphaFoldDB" id="A0A451DJ77"/>
<reference evidence="9 10" key="1">
    <citation type="submission" date="2019-02" db="EMBL/GenBank/DDBJ databases">
        <authorList>
            <person name="Manzano-Marin A."/>
            <person name="Manzano-Marin A."/>
        </authorList>
    </citation>
    <scope>NUCLEOTIDE SEQUENCE [LARGE SCALE GENOMIC DNA]</scope>
    <source>
        <strain evidence="9 10">ErCipseudotaxifoliae</strain>
    </source>
</reference>
<sequence length="481" mass="51659">MNMTLISENILAENHLSQRDLSLTLDFLSEKNLTYGDLYFQHVSYESWTLEDKIIKDVYHNIDHGVGVRAIVGEKTGFAYSNDITLKALNQSSISARSIALEQGNGKIGCFKQEIPPPQYSYENPLNTLTPEDKIALLHAVDHIARTTDKRVQDVSVHLTASYEQVLVAATDGTLAGDIRPLIGLLINVKVEDQGKLEQAISGGGGRFGYKFFLDIIEGEVRAEAWARDAVRMALVNLYAQPAPAGSLPVVLGSGWPGVLLHEAVGHGLEGDANRRENSIFSGRIGDQVASELCTVVDDGRIYGLSGSLSIDDEGVPGQYNVLIEQGIAKSYLQDKLNAQLMGVSTTGNGRRESYAHLPIPRMTNTYMLSGSSKPLDIIESVDYGLYIAKLSSGQVDIVSGTFVFSTSEAYLIQNGAVTTPVTGATLIGSSIEAMKNISMVGDDLALDTGVSFCSKEGQTVPVSVGQPTIKLNTLTVGGTA</sequence>
<dbReference type="Pfam" id="PF01523">
    <property type="entry name" value="PmbA_TldD_1st"/>
    <property type="match status" value="1"/>
</dbReference>
<evidence type="ECO:0000313" key="10">
    <source>
        <dbReference type="Proteomes" id="UP000294462"/>
    </source>
</evidence>
<dbReference type="GO" id="GO:0005829">
    <property type="term" value="C:cytosol"/>
    <property type="evidence" value="ECO:0007669"/>
    <property type="project" value="TreeGrafter"/>
</dbReference>
<comment type="function">
    <text evidence="1">Probable metalloprotease.</text>
</comment>
<dbReference type="Pfam" id="PF19289">
    <property type="entry name" value="PmbA_TldD_3rd"/>
    <property type="match status" value="1"/>
</dbReference>
<keyword evidence="4 9" id="KW-0378">Hydrolase</keyword>
<gene>
    <name evidence="9" type="primary">tldD</name>
    <name evidence="9" type="ORF">ERCIPSTX3056_200</name>
</gene>
<keyword evidence="10" id="KW-1185">Reference proteome</keyword>
<dbReference type="RefSeq" id="WP_072666110.1">
    <property type="nucleotide sequence ID" value="NZ_LR217725.1"/>
</dbReference>
<dbReference type="GO" id="GO:0008237">
    <property type="term" value="F:metallopeptidase activity"/>
    <property type="evidence" value="ECO:0007669"/>
    <property type="project" value="UniProtKB-KW"/>
</dbReference>
<dbReference type="SUPFAM" id="SSF111283">
    <property type="entry name" value="Putative modulator of DNA gyrase, PmbA/TldD"/>
    <property type="match status" value="1"/>
</dbReference>
<accession>A0A451DJ77</accession>
<organism evidence="9 10">
    <name type="scientific">Candidatus Erwinia haradaeae</name>
    <dbReference type="NCBI Taxonomy" id="1922217"/>
    <lineage>
        <taxon>Bacteria</taxon>
        <taxon>Pseudomonadati</taxon>
        <taxon>Pseudomonadota</taxon>
        <taxon>Gammaproteobacteria</taxon>
        <taxon>Enterobacterales</taxon>
        <taxon>Erwiniaceae</taxon>
        <taxon>Erwinia</taxon>
    </lineage>
</organism>
<evidence type="ECO:0000259" key="6">
    <source>
        <dbReference type="Pfam" id="PF01523"/>
    </source>
</evidence>
<dbReference type="Proteomes" id="UP000294462">
    <property type="component" value="Chromosome"/>
</dbReference>
<dbReference type="Pfam" id="PF19290">
    <property type="entry name" value="PmbA_TldD_2nd"/>
    <property type="match status" value="1"/>
</dbReference>
<dbReference type="InterPro" id="IPR045569">
    <property type="entry name" value="Metalloprtase-TldD/E_C"/>
</dbReference>
<dbReference type="EMBL" id="LR217725">
    <property type="protein sequence ID" value="VFP86768.1"/>
    <property type="molecule type" value="Genomic_DNA"/>
</dbReference>
<feature type="domain" description="Metalloprotease TldD/E N-terminal" evidence="6">
    <location>
        <begin position="37"/>
        <end position="90"/>
    </location>
</feature>
<dbReference type="InterPro" id="IPR045570">
    <property type="entry name" value="Metalloprtase-TldD/E_cen_dom"/>
</dbReference>